<dbReference type="Proteomes" id="UP000063718">
    <property type="component" value="Unassembled WGS sequence"/>
</dbReference>
<dbReference type="PANTHER" id="PTHR33744">
    <property type="entry name" value="CARBOHYDRATE DIACID REGULATOR"/>
    <property type="match status" value="1"/>
</dbReference>
<dbReference type="InterPro" id="IPR051448">
    <property type="entry name" value="CdaR-like_regulators"/>
</dbReference>
<accession>A0A0S6UHY6</accession>
<comment type="similarity">
    <text evidence="1">Belongs to the CdaR family.</text>
</comment>
<dbReference type="PANTHER" id="PTHR33744:SF1">
    <property type="entry name" value="DNA-BINDING TRANSCRIPTIONAL ACTIVATOR ADER"/>
    <property type="match status" value="1"/>
</dbReference>
<organism evidence="4">
    <name type="scientific">Moorella thermoacetica Y72</name>
    <dbReference type="NCBI Taxonomy" id="1325331"/>
    <lineage>
        <taxon>Bacteria</taxon>
        <taxon>Bacillati</taxon>
        <taxon>Bacillota</taxon>
        <taxon>Clostridia</taxon>
        <taxon>Neomoorellales</taxon>
        <taxon>Neomoorellaceae</taxon>
        <taxon>Neomoorella</taxon>
    </lineage>
</organism>
<dbReference type="InterPro" id="IPR042070">
    <property type="entry name" value="PucR_C-HTH_sf"/>
</dbReference>
<dbReference type="InterPro" id="IPR041522">
    <property type="entry name" value="CdaR_GGDEF"/>
</dbReference>
<feature type="domain" description="CdaR GGDEF-like" evidence="3">
    <location>
        <begin position="169"/>
        <end position="299"/>
    </location>
</feature>
<proteinExistence type="inferred from homology"/>
<dbReference type="EMBL" id="DF238840">
    <property type="protein sequence ID" value="GAF27166.1"/>
    <property type="molecule type" value="Genomic_DNA"/>
</dbReference>
<protein>
    <submittedName>
        <fullName evidence="4">Regulator of polyketide synthase expression</fullName>
    </submittedName>
</protein>
<evidence type="ECO:0000259" key="2">
    <source>
        <dbReference type="Pfam" id="PF13556"/>
    </source>
</evidence>
<gene>
    <name evidence="4" type="ORF">MTY_2507</name>
</gene>
<reference evidence="4" key="1">
    <citation type="journal article" date="2014" name="Gene">
        <title>Genome-guided analysis of transformation efficiency and carbon dioxide assimilation by Moorella thermoacetica Y72.</title>
        <authorList>
            <person name="Tsukahara K."/>
            <person name="Kita A."/>
            <person name="Nakashimada Y."/>
            <person name="Hoshino T."/>
            <person name="Murakami K."/>
        </authorList>
    </citation>
    <scope>NUCLEOTIDE SEQUENCE [LARGE SCALE GENOMIC DNA]</scope>
    <source>
        <strain evidence="4">Y72</strain>
    </source>
</reference>
<dbReference type="Pfam" id="PF17853">
    <property type="entry name" value="GGDEF_2"/>
    <property type="match status" value="1"/>
</dbReference>
<dbReference type="Pfam" id="PF13556">
    <property type="entry name" value="HTH_30"/>
    <property type="match status" value="1"/>
</dbReference>
<dbReference type="Gene3D" id="1.10.10.2840">
    <property type="entry name" value="PucR C-terminal helix-turn-helix domain"/>
    <property type="match status" value="1"/>
</dbReference>
<evidence type="ECO:0000259" key="3">
    <source>
        <dbReference type="Pfam" id="PF17853"/>
    </source>
</evidence>
<dbReference type="InterPro" id="IPR025736">
    <property type="entry name" value="PucR_C-HTH_dom"/>
</dbReference>
<feature type="domain" description="PucR C-terminal helix-turn-helix" evidence="2">
    <location>
        <begin position="351"/>
        <end position="408"/>
    </location>
</feature>
<sequence>MLVNTKINGDFCMEPQKWRRFLEMAAAGKGLVSIARYLAEVSGRPVVICDLTLRILASQALPSKTLHFGDYLLLELPRETVEGAFYRGRLQKTGTGTPFLMLPIGEVTLYGYLFLLEVGEDWHPYREPLKAAALAAMIEMSRARIAQETERRYRNEFIQDILYNNLPNREAMVNRGRLWGWDLTRPHLLVVLSLDRQAQQERDETLWERWRQLMQYHLKHQAPEIILADRGDQLILLIPVVTDELGVNKGKITGLIKSLQKSTAAHLEGRTFSAGAGRFYEDVTDLYRAYQEAKVALEISRLLRRRGTLTFFDELGVLRLIFNQGEQELEDYYEETLGAIQKYDAKHNTNLMETLAAYLYASGDHNRAAEDMFIHVNTLRYRLKKIEELLGQDLRRIDVQVNLYTALQVKVMLGR</sequence>
<evidence type="ECO:0000256" key="1">
    <source>
        <dbReference type="ARBA" id="ARBA00006754"/>
    </source>
</evidence>
<name>A0A0S6UHY6_NEOTH</name>
<dbReference type="AlphaFoldDB" id="A0A0S6UHY6"/>
<evidence type="ECO:0000313" key="4">
    <source>
        <dbReference type="EMBL" id="GAF27166.1"/>
    </source>
</evidence>